<dbReference type="EMBL" id="CAJVPI010000236">
    <property type="protein sequence ID" value="CAG8506030.1"/>
    <property type="molecule type" value="Genomic_DNA"/>
</dbReference>
<protein>
    <submittedName>
        <fullName evidence="3">4744_t:CDS:1</fullName>
    </submittedName>
</protein>
<dbReference type="OrthoDB" id="2352230at2759"/>
<dbReference type="PROSITE" id="PS51886">
    <property type="entry name" value="TLDC"/>
    <property type="match status" value="1"/>
</dbReference>
<evidence type="ECO:0000313" key="4">
    <source>
        <dbReference type="Proteomes" id="UP000789739"/>
    </source>
</evidence>
<proteinExistence type="predicted"/>
<feature type="domain" description="BTB" evidence="1">
    <location>
        <begin position="45"/>
        <end position="118"/>
    </location>
</feature>
<dbReference type="CDD" id="cd18186">
    <property type="entry name" value="BTB_POZ_ZBTB_KLHL-like"/>
    <property type="match status" value="1"/>
</dbReference>
<dbReference type="SMART" id="SM00225">
    <property type="entry name" value="BTB"/>
    <property type="match status" value="1"/>
</dbReference>
<dbReference type="SUPFAM" id="SSF54695">
    <property type="entry name" value="POZ domain"/>
    <property type="match status" value="1"/>
</dbReference>
<reference evidence="3" key="1">
    <citation type="submission" date="2021-06" db="EMBL/GenBank/DDBJ databases">
        <authorList>
            <person name="Kallberg Y."/>
            <person name="Tangrot J."/>
            <person name="Rosling A."/>
        </authorList>
    </citation>
    <scope>NUCLEOTIDE SEQUENCE</scope>
    <source>
        <strain evidence="3">BR232B</strain>
    </source>
</reference>
<evidence type="ECO:0000259" key="2">
    <source>
        <dbReference type="PROSITE" id="PS51886"/>
    </source>
</evidence>
<dbReference type="Proteomes" id="UP000789739">
    <property type="component" value="Unassembled WGS sequence"/>
</dbReference>
<dbReference type="InterPro" id="IPR000210">
    <property type="entry name" value="BTB/POZ_dom"/>
</dbReference>
<gene>
    <name evidence="3" type="ORF">PBRASI_LOCUS2861</name>
</gene>
<organism evidence="3 4">
    <name type="scientific">Paraglomus brasilianum</name>
    <dbReference type="NCBI Taxonomy" id="144538"/>
    <lineage>
        <taxon>Eukaryota</taxon>
        <taxon>Fungi</taxon>
        <taxon>Fungi incertae sedis</taxon>
        <taxon>Mucoromycota</taxon>
        <taxon>Glomeromycotina</taxon>
        <taxon>Glomeromycetes</taxon>
        <taxon>Paraglomerales</taxon>
        <taxon>Paraglomeraceae</taxon>
        <taxon>Paraglomus</taxon>
    </lineage>
</organism>
<dbReference type="Pfam" id="PF07534">
    <property type="entry name" value="TLD"/>
    <property type="match status" value="1"/>
</dbReference>
<keyword evidence="4" id="KW-1185">Reference proteome</keyword>
<dbReference type="InterPro" id="IPR006571">
    <property type="entry name" value="TLDc_dom"/>
</dbReference>
<evidence type="ECO:0000259" key="1">
    <source>
        <dbReference type="PROSITE" id="PS50097"/>
    </source>
</evidence>
<evidence type="ECO:0000313" key="3">
    <source>
        <dbReference type="EMBL" id="CAG8506030.1"/>
    </source>
</evidence>
<accession>A0A9N8ZRX9</accession>
<dbReference type="PANTHER" id="PTHR45774:SF3">
    <property type="entry name" value="BTB (POZ) DOMAIN-CONTAINING 2B-RELATED"/>
    <property type="match status" value="1"/>
</dbReference>
<dbReference type="InterPro" id="IPR011333">
    <property type="entry name" value="SKP1/BTB/POZ_sf"/>
</dbReference>
<dbReference type="PROSITE" id="PS50097">
    <property type="entry name" value="BTB"/>
    <property type="match status" value="1"/>
</dbReference>
<dbReference type="AlphaFoldDB" id="A0A9N8ZRX9"/>
<sequence>MTCFWRKLKYCFNKPLLIYNDSITYEDFVNSSFSAHSYDLSNGDYDVKIEVGEEPNVRIVWAHSSILKERSIYFKVALSGNWTRKQNGIIIFKKPNLRYEVFASLVKYLYTGRLSLQSTSPLTALGLLQAADELCLQELLDYIQRYLLRNPTWLEKNFALLYSTCVPHSAFTRLQEYCNHVVEDLPYLIFASEDFTLLDDELLQSLLKRNEIAIPEDRLWVRLLDWGIAQANLHSNKNKWTLSDWQSLQSALDPFIPLIRFPEISQSCFVRKVYPYRQLLSHDNFHGELTLPRLGPKPSTRYPKDLLDNQQLTWISKYIGGKDPSYSELTSDKFNSTQYKFGLILDGCRDGYTSETFHKLCDNQGPTIIVMSIKETKEIIGGFNPRSWNSSDARIKTSYSFLFTLTNGKLVVSRVAHPQLAVHCHGKFGPIFGDWDLVMYGDFKKDKECFCRRHAYTKHIRALDSGKFSVDQFQVWNVKEASS</sequence>
<dbReference type="PANTHER" id="PTHR45774">
    <property type="entry name" value="BTB/POZ DOMAIN-CONTAINING"/>
    <property type="match status" value="1"/>
</dbReference>
<dbReference type="Pfam" id="PF00651">
    <property type="entry name" value="BTB"/>
    <property type="match status" value="1"/>
</dbReference>
<comment type="caution">
    <text evidence="3">The sequence shown here is derived from an EMBL/GenBank/DDBJ whole genome shotgun (WGS) entry which is preliminary data.</text>
</comment>
<name>A0A9N8ZRX9_9GLOM</name>
<feature type="domain" description="TLDc" evidence="2">
    <location>
        <begin position="305"/>
        <end position="479"/>
    </location>
</feature>
<dbReference type="Gene3D" id="3.30.710.10">
    <property type="entry name" value="Potassium Channel Kv1.1, Chain A"/>
    <property type="match status" value="1"/>
</dbReference>